<dbReference type="HOGENOM" id="CLU_002761_0_0_1"/>
<dbReference type="UniPathway" id="UPA00375"/>
<protein>
    <recommendedName>
        <fullName evidence="6">tRNA wybutosine-synthesizing protein 4</fullName>
        <ecNumber evidence="5">2.1.1.290</ecNumber>
        <ecNumber evidence="4">2.3.1.231</ecNumber>
    </recommendedName>
    <alternativeName>
        <fullName evidence="12">tRNA(Phe) (7-(3-amino-3-(methoxycarbonyl)propyl)wyosine(37)-N)-methoxycarbonyltransferase</fullName>
    </alternativeName>
    <alternativeName>
        <fullName evidence="11">tRNA(Phe) (7-(3-amino-3-carboxypropyl)wyosine(37)-O)-methyltransferase</fullName>
    </alternativeName>
</protein>
<sequence length="629" mass="71183">MNRDQDSSKPNRQYFKYFVPKAPKRSPCINRGYWLRLHAIRSRLECLLENSDKKVLVVNLGCGFDPLPFQILDTENLDSKKFEGRFSFLDVDYSDLIVNKVRMIREQPDLINILGSETESIGSTKSKDHFKTSKYEAVSCNLNDSESFEKLIKGYQSNDDDTIMLFIAEVSLAYMKPECADKIISICSSLFNSHFIIMEQLVPEGLYEPFSKQMLQHFKKNDSPLQSVLKYHTIQSQIDRFKELGFVNVNAGDLLQLWDQVDVKLRGQIEAIEPFDELEEFHLFCHHYVLCHATNDKEFKFGENFKFSMNSELSNIEKSDKFKIIDLNNDIKRKFGASEALESSILYFGGANPTRINETIEIDTTTITQEKIDTTDTPIGRMCHTLSRISESEIISIGGRKAPGQGFDECWKLDLSTKQWSKGAQLNAKRYRHSAFMVDDENVLICGGDTTDDPFVLYNTKSNTFHKCEVNGYDINESLVAAAISYNIKTQTGVIIGGACHKYSKVSDEAMVFSYSDGSITITNRFKDVVFQRYGGKSQFIDDNEVLVVGGTSPNKLYGQSDTIVAIDITTGDIRSIEIPSNIWQESDLCFVGFELQKTNNGRSILIVGGGATCYGFGSISNTILRIDY</sequence>
<evidence type="ECO:0000256" key="8">
    <source>
        <dbReference type="ARBA" id="ARBA00022679"/>
    </source>
</evidence>
<evidence type="ECO:0000256" key="13">
    <source>
        <dbReference type="ARBA" id="ARBA00049250"/>
    </source>
</evidence>
<organism evidence="15">
    <name type="scientific">Vanderwaltozyma polyspora (strain ATCC 22028 / DSM 70294 / BCRC 21397 / CBS 2163 / NBRC 10782 / NRRL Y-8283 / UCD 57-17)</name>
    <name type="common">Kluyveromyces polysporus</name>
    <dbReference type="NCBI Taxonomy" id="436907"/>
    <lineage>
        <taxon>Eukaryota</taxon>
        <taxon>Fungi</taxon>
        <taxon>Dikarya</taxon>
        <taxon>Ascomycota</taxon>
        <taxon>Saccharomycotina</taxon>
        <taxon>Saccharomycetes</taxon>
        <taxon>Saccharomycetales</taxon>
        <taxon>Saccharomycetaceae</taxon>
        <taxon>Vanderwaltozyma</taxon>
    </lineage>
</organism>
<evidence type="ECO:0000256" key="9">
    <source>
        <dbReference type="ARBA" id="ARBA00022691"/>
    </source>
</evidence>
<keyword evidence="10" id="KW-0819">tRNA processing</keyword>
<dbReference type="PANTHER" id="PTHR46529">
    <property type="entry name" value="TRNA WYBUTOSINE-SYNTHESIZING PROTEIN 4"/>
    <property type="match status" value="1"/>
</dbReference>
<evidence type="ECO:0000313" key="15">
    <source>
        <dbReference type="Proteomes" id="UP000000267"/>
    </source>
</evidence>
<evidence type="ECO:0000256" key="6">
    <source>
        <dbReference type="ARBA" id="ARBA00018045"/>
    </source>
</evidence>
<dbReference type="EC" id="2.1.1.290" evidence="5"/>
<dbReference type="Proteomes" id="UP000000267">
    <property type="component" value="Unassembled WGS sequence"/>
</dbReference>
<evidence type="ECO:0000256" key="1">
    <source>
        <dbReference type="ARBA" id="ARBA00001806"/>
    </source>
</evidence>
<evidence type="ECO:0000313" key="14">
    <source>
        <dbReference type="EMBL" id="EDO16206.1"/>
    </source>
</evidence>
<dbReference type="PhylomeDB" id="A7TNF3"/>
<evidence type="ECO:0000256" key="3">
    <source>
        <dbReference type="ARBA" id="ARBA00010703"/>
    </source>
</evidence>
<keyword evidence="9" id="KW-0949">S-adenosyl-L-methionine</keyword>
<dbReference type="GO" id="GO:0030488">
    <property type="term" value="P:tRNA methylation"/>
    <property type="evidence" value="ECO:0007669"/>
    <property type="project" value="EnsemblFungi"/>
</dbReference>
<dbReference type="KEGG" id="vpo:Kpol_1014p25"/>
<comment type="similarity">
    <text evidence="3">Belongs to the methyltransferase superfamily. LCMT family.</text>
</comment>
<dbReference type="STRING" id="436907.A7TNF3"/>
<keyword evidence="7" id="KW-0489">Methyltransferase</keyword>
<dbReference type="SUPFAM" id="SSF50965">
    <property type="entry name" value="Galactose oxidase, central domain"/>
    <property type="match status" value="1"/>
</dbReference>
<dbReference type="RefSeq" id="XP_001644064.1">
    <property type="nucleotide sequence ID" value="XM_001644014.1"/>
</dbReference>
<dbReference type="PANTHER" id="PTHR46529:SF1">
    <property type="entry name" value="TRNA WYBUTOSINE-SYNTHESIZING PROTEIN 4"/>
    <property type="match status" value="1"/>
</dbReference>
<dbReference type="InterPro" id="IPR007213">
    <property type="entry name" value="Ppm1/Ppm2/Tcmp"/>
</dbReference>
<gene>
    <name evidence="14" type="ORF">Kpol_1014p25</name>
</gene>
<dbReference type="FunCoup" id="A7TNF3">
    <property type="interactions" value="123"/>
</dbReference>
<dbReference type="GO" id="GO:0031591">
    <property type="term" value="P:wybutosine biosynthetic process"/>
    <property type="evidence" value="ECO:0007669"/>
    <property type="project" value="EnsemblFungi"/>
</dbReference>
<evidence type="ECO:0000256" key="7">
    <source>
        <dbReference type="ARBA" id="ARBA00022603"/>
    </source>
</evidence>
<name>A7TNF3_VANPO</name>
<comment type="catalytic activity">
    <reaction evidence="1">
        <text>7-[(3S)-3-amino-3-carboxypropyl]wyosine(37) in tRNA(Phe) + S-adenosyl-L-methionine = 7-[(3S)-(3-amino-3-methoxycarbonyl)propyl]wyosine(37) in tRNA(Phe) + S-adenosyl-L-homocysteine</text>
        <dbReference type="Rhea" id="RHEA:36903"/>
        <dbReference type="Rhea" id="RHEA-COMP:10379"/>
        <dbReference type="Rhea" id="RHEA-COMP:11844"/>
        <dbReference type="ChEBI" id="CHEBI:57856"/>
        <dbReference type="ChEBI" id="CHEBI:59789"/>
        <dbReference type="ChEBI" id="CHEBI:73543"/>
        <dbReference type="ChEBI" id="CHEBI:74275"/>
        <dbReference type="EC" id="2.1.1.290"/>
    </reaction>
</comment>
<keyword evidence="15" id="KW-1185">Reference proteome</keyword>
<dbReference type="Pfam" id="PF04072">
    <property type="entry name" value="LCM"/>
    <property type="match status" value="1"/>
</dbReference>
<dbReference type="SUPFAM" id="SSF53335">
    <property type="entry name" value="S-adenosyl-L-methionine-dependent methyltransferases"/>
    <property type="match status" value="1"/>
</dbReference>
<dbReference type="InterPro" id="IPR011043">
    <property type="entry name" value="Gal_Oxase/kelch_b-propeller"/>
</dbReference>
<dbReference type="OrthoDB" id="47172at2759"/>
<keyword evidence="8" id="KW-0808">Transferase</keyword>
<reference evidence="14 15" key="1">
    <citation type="journal article" date="2007" name="Proc. Natl. Acad. Sci. U.S.A.">
        <title>Independent sorting-out of thousands of duplicated gene pairs in two yeast species descended from a whole-genome duplication.</title>
        <authorList>
            <person name="Scannell D.R."/>
            <person name="Frank A.C."/>
            <person name="Conant G.C."/>
            <person name="Byrne K.P."/>
            <person name="Woolfit M."/>
            <person name="Wolfe K.H."/>
        </authorList>
    </citation>
    <scope>NUCLEOTIDE SEQUENCE [LARGE SCALE GENOMIC DNA]</scope>
    <source>
        <strain evidence="15">ATCC 22028 / DSM 70294 / BCRC 21397 / CBS 2163 / NBRC 10782 / NRRL Y-8283 / UCD 57-17</strain>
    </source>
</reference>
<dbReference type="eggNOG" id="KOG2918">
    <property type="taxonomic scope" value="Eukaryota"/>
</dbReference>
<dbReference type="OMA" id="FCILEQF"/>
<evidence type="ECO:0000256" key="5">
    <source>
        <dbReference type="ARBA" id="ARBA00012779"/>
    </source>
</evidence>
<dbReference type="AlphaFoldDB" id="A7TNF3"/>
<evidence type="ECO:0000256" key="4">
    <source>
        <dbReference type="ARBA" id="ARBA00012155"/>
    </source>
</evidence>
<dbReference type="SMART" id="SM00612">
    <property type="entry name" value="Kelch"/>
    <property type="match status" value="1"/>
</dbReference>
<dbReference type="Gene3D" id="3.40.50.150">
    <property type="entry name" value="Vaccinia Virus protein VP39"/>
    <property type="match status" value="1"/>
</dbReference>
<dbReference type="Pfam" id="PF13418">
    <property type="entry name" value="Beta-prop_TYW4"/>
    <property type="match status" value="1"/>
</dbReference>
<evidence type="ECO:0000256" key="11">
    <source>
        <dbReference type="ARBA" id="ARBA00029750"/>
    </source>
</evidence>
<dbReference type="EC" id="2.3.1.231" evidence="4"/>
<proteinExistence type="inferred from homology"/>
<accession>A7TNF3</accession>
<comment type="pathway">
    <text evidence="2">tRNA modification; wybutosine-tRNA(Phe) biosynthesis.</text>
</comment>
<dbReference type="GeneID" id="5544337"/>
<dbReference type="InterPro" id="IPR006652">
    <property type="entry name" value="Kelch_1"/>
</dbReference>
<dbReference type="GO" id="GO:0008175">
    <property type="term" value="F:tRNA methyltransferase activity"/>
    <property type="evidence" value="ECO:0007669"/>
    <property type="project" value="EnsemblFungi"/>
</dbReference>
<dbReference type="InParanoid" id="A7TNF3"/>
<evidence type="ECO:0000256" key="2">
    <source>
        <dbReference type="ARBA" id="ARBA00004797"/>
    </source>
</evidence>
<comment type="catalytic activity">
    <reaction evidence="13">
        <text>7-[(3S)-(3-amino-3-methoxycarbonyl)propyl]wyosine(37) in tRNA(Phe) + S-adenosyl-L-methionine + CO2 = wybutosine(37) in tRNA(Phe) + S-adenosyl-L-homocysteine + 2 H(+)</text>
        <dbReference type="Rhea" id="RHEA:37119"/>
        <dbReference type="Rhea" id="RHEA-COMP:11844"/>
        <dbReference type="Rhea" id="RHEA-COMP:11847"/>
        <dbReference type="ChEBI" id="CHEBI:15378"/>
        <dbReference type="ChEBI" id="CHEBI:16526"/>
        <dbReference type="ChEBI" id="CHEBI:57856"/>
        <dbReference type="ChEBI" id="CHEBI:59789"/>
        <dbReference type="ChEBI" id="CHEBI:73544"/>
        <dbReference type="ChEBI" id="CHEBI:74275"/>
        <dbReference type="EC" id="2.3.1.231"/>
    </reaction>
</comment>
<evidence type="ECO:0000256" key="10">
    <source>
        <dbReference type="ARBA" id="ARBA00022694"/>
    </source>
</evidence>
<dbReference type="InterPro" id="IPR029063">
    <property type="entry name" value="SAM-dependent_MTases_sf"/>
</dbReference>
<evidence type="ECO:0000256" key="12">
    <source>
        <dbReference type="ARBA" id="ARBA00030847"/>
    </source>
</evidence>
<dbReference type="InterPro" id="IPR015915">
    <property type="entry name" value="Kelch-typ_b-propeller"/>
</dbReference>
<dbReference type="EMBL" id="DS480430">
    <property type="protein sequence ID" value="EDO16206.1"/>
    <property type="molecule type" value="Genomic_DNA"/>
</dbReference>
<dbReference type="Gene3D" id="2.120.10.80">
    <property type="entry name" value="Kelch-type beta propeller"/>
    <property type="match status" value="1"/>
</dbReference>